<name>A0A2C5Y7Q4_9HYPO</name>
<organism evidence="2 3">
    <name type="scientific">Ophiocordyceps australis</name>
    <dbReference type="NCBI Taxonomy" id="1399860"/>
    <lineage>
        <taxon>Eukaryota</taxon>
        <taxon>Fungi</taxon>
        <taxon>Dikarya</taxon>
        <taxon>Ascomycota</taxon>
        <taxon>Pezizomycotina</taxon>
        <taxon>Sordariomycetes</taxon>
        <taxon>Hypocreomycetidae</taxon>
        <taxon>Hypocreales</taxon>
        <taxon>Ophiocordycipitaceae</taxon>
        <taxon>Ophiocordyceps</taxon>
    </lineage>
</organism>
<accession>A0A2C5Y7Q4</accession>
<sequence length="256" mass="28316">MTASSEKPTIVLLQGSSYPRDLYAQLIDILEAKGYPVVFPQLPTLTGQDEPEFTSKTLADDAVVVQNHIEQLVQQQGKLVAVLMHSYGAVLGTEAIPQQVSRAYRRKQGLTGGVIHLFYICGMILTRGQSLDSIYHEVYKPTADSSMESNGCIRMNNPLENIFNDLPLDEARRWTSSMVKQSYGGATYRLTRESYRYLPSTYLITELDVGVPRSVQSYFASITSSSVVTMRAGHCPMLSKPNELVDLVTKAVNGAI</sequence>
<dbReference type="InterPro" id="IPR029058">
    <property type="entry name" value="AB_hydrolase_fold"/>
</dbReference>
<gene>
    <name evidence="2" type="ORF">CDD81_5644</name>
</gene>
<proteinExistence type="predicted"/>
<dbReference type="AlphaFoldDB" id="A0A2C5Y7Q4"/>
<evidence type="ECO:0000313" key="3">
    <source>
        <dbReference type="Proteomes" id="UP000226192"/>
    </source>
</evidence>
<reference evidence="2 3" key="1">
    <citation type="submission" date="2017-06" db="EMBL/GenBank/DDBJ databases">
        <title>Ant-infecting Ophiocordyceps genomes reveal a high diversity of potential behavioral manipulation genes and a possible major role for enterotoxins.</title>
        <authorList>
            <person name="De Bekker C."/>
            <person name="Evans H.C."/>
            <person name="Brachmann A."/>
            <person name="Hughes D.P."/>
        </authorList>
    </citation>
    <scope>NUCLEOTIDE SEQUENCE [LARGE SCALE GENOMIC DNA]</scope>
    <source>
        <strain evidence="2 3">Map64</strain>
    </source>
</reference>
<dbReference type="Proteomes" id="UP000226192">
    <property type="component" value="Unassembled WGS sequence"/>
</dbReference>
<dbReference type="Pfam" id="PF12697">
    <property type="entry name" value="Abhydrolase_6"/>
    <property type="match status" value="1"/>
</dbReference>
<dbReference type="Gene3D" id="3.40.50.1820">
    <property type="entry name" value="alpha/beta hydrolase"/>
    <property type="match status" value="1"/>
</dbReference>
<keyword evidence="3" id="KW-1185">Reference proteome</keyword>
<dbReference type="SUPFAM" id="SSF53474">
    <property type="entry name" value="alpha/beta-Hydrolases"/>
    <property type="match status" value="1"/>
</dbReference>
<comment type="caution">
    <text evidence="2">The sequence shown here is derived from an EMBL/GenBank/DDBJ whole genome shotgun (WGS) entry which is preliminary data.</text>
</comment>
<feature type="domain" description="AB hydrolase-1" evidence="1">
    <location>
        <begin position="10"/>
        <end position="246"/>
    </location>
</feature>
<evidence type="ECO:0000259" key="1">
    <source>
        <dbReference type="Pfam" id="PF12697"/>
    </source>
</evidence>
<protein>
    <recommendedName>
        <fullName evidence="1">AB hydrolase-1 domain-containing protein</fullName>
    </recommendedName>
</protein>
<evidence type="ECO:0000313" key="2">
    <source>
        <dbReference type="EMBL" id="PHH63663.1"/>
    </source>
</evidence>
<dbReference type="EMBL" id="NJET01000045">
    <property type="protein sequence ID" value="PHH63663.1"/>
    <property type="molecule type" value="Genomic_DNA"/>
</dbReference>
<dbReference type="InterPro" id="IPR052897">
    <property type="entry name" value="Sec-Metab_Biosynth_Hydrolase"/>
</dbReference>
<dbReference type="PANTHER" id="PTHR37017:SF11">
    <property type="entry name" value="ESTERASE_LIPASE_THIOESTERASE DOMAIN-CONTAINING PROTEIN"/>
    <property type="match status" value="1"/>
</dbReference>
<dbReference type="OrthoDB" id="408373at2759"/>
<dbReference type="PANTHER" id="PTHR37017">
    <property type="entry name" value="AB HYDROLASE-1 DOMAIN-CONTAINING PROTEIN-RELATED"/>
    <property type="match status" value="1"/>
</dbReference>
<dbReference type="InterPro" id="IPR000073">
    <property type="entry name" value="AB_hydrolase_1"/>
</dbReference>
<dbReference type="STRING" id="1399860.A0A2C5Y7Q4"/>